<dbReference type="EC" id="5.1.1.3" evidence="2 7"/>
<proteinExistence type="inferred from homology"/>
<keyword evidence="6 7" id="KW-0961">Cell wall biogenesis/degradation</keyword>
<dbReference type="PANTHER" id="PTHR21198">
    <property type="entry name" value="GLUTAMATE RACEMASE"/>
    <property type="match status" value="1"/>
</dbReference>
<dbReference type="InterPro" id="IPR018187">
    <property type="entry name" value="Asp/Glu_racemase_AS_1"/>
</dbReference>
<gene>
    <name evidence="7" type="primary">murI</name>
    <name evidence="8" type="ORF">AYR66_09385</name>
</gene>
<dbReference type="GO" id="GO:0071555">
    <property type="term" value="P:cell wall organization"/>
    <property type="evidence" value="ECO:0007669"/>
    <property type="project" value="UniProtKB-KW"/>
</dbReference>
<dbReference type="SUPFAM" id="SSF53681">
    <property type="entry name" value="Aspartate/glutamate racemase"/>
    <property type="match status" value="2"/>
</dbReference>
<evidence type="ECO:0000256" key="1">
    <source>
        <dbReference type="ARBA" id="ARBA00001602"/>
    </source>
</evidence>
<comment type="catalytic activity">
    <reaction evidence="1 7">
        <text>L-glutamate = D-glutamate</text>
        <dbReference type="Rhea" id="RHEA:12813"/>
        <dbReference type="ChEBI" id="CHEBI:29985"/>
        <dbReference type="ChEBI" id="CHEBI:29986"/>
        <dbReference type="EC" id="5.1.1.3"/>
    </reaction>
</comment>
<evidence type="ECO:0000256" key="6">
    <source>
        <dbReference type="ARBA" id="ARBA00023316"/>
    </source>
</evidence>
<dbReference type="InterPro" id="IPR015942">
    <property type="entry name" value="Asp/Glu/hydantoin_racemase"/>
</dbReference>
<dbReference type="PANTHER" id="PTHR21198:SF2">
    <property type="entry name" value="GLUTAMATE RACEMASE"/>
    <property type="match status" value="1"/>
</dbReference>
<feature type="active site" description="Proton donor/acceptor" evidence="7">
    <location>
        <position position="200"/>
    </location>
</feature>
<evidence type="ECO:0000256" key="5">
    <source>
        <dbReference type="ARBA" id="ARBA00023235"/>
    </source>
</evidence>
<evidence type="ECO:0000256" key="3">
    <source>
        <dbReference type="ARBA" id="ARBA00022960"/>
    </source>
</evidence>
<dbReference type="GO" id="GO:0008881">
    <property type="term" value="F:glutamate racemase activity"/>
    <property type="evidence" value="ECO:0007669"/>
    <property type="project" value="UniProtKB-UniRule"/>
</dbReference>
<accession>A0A254TED3</accession>
<name>A0A254TED3_9BURK</name>
<dbReference type="InterPro" id="IPR001920">
    <property type="entry name" value="Asp/Glu_race"/>
</dbReference>
<dbReference type="AlphaFoldDB" id="A0A254TED3"/>
<dbReference type="UniPathway" id="UPA00219"/>
<reference evidence="8 9" key="1">
    <citation type="submission" date="2016-02" db="EMBL/GenBank/DDBJ databases">
        <authorList>
            <person name="Wen L."/>
            <person name="He K."/>
            <person name="Yang H."/>
        </authorList>
    </citation>
    <scope>NUCLEOTIDE SEQUENCE [LARGE SCALE GENOMIC DNA]</scope>
    <source>
        <strain evidence="8 9">TSA40</strain>
    </source>
</reference>
<feature type="binding site" evidence="7">
    <location>
        <begin position="24"/>
        <end position="25"/>
    </location>
    <ligand>
        <name>substrate</name>
    </ligand>
</feature>
<comment type="pathway">
    <text evidence="7">Cell wall biogenesis; peptidoglycan biosynthesis.</text>
</comment>
<keyword evidence="5 7" id="KW-0413">Isomerase</keyword>
<dbReference type="InterPro" id="IPR033134">
    <property type="entry name" value="Asp/Glu_racemase_AS_2"/>
</dbReference>
<dbReference type="NCBIfam" id="TIGR00067">
    <property type="entry name" value="glut_race"/>
    <property type="match status" value="1"/>
</dbReference>
<comment type="similarity">
    <text evidence="7">Belongs to the aspartate/glutamate racemases family.</text>
</comment>
<feature type="active site" description="Proton donor/acceptor" evidence="7">
    <location>
        <position position="87"/>
    </location>
</feature>
<dbReference type="PROSITE" id="PS00923">
    <property type="entry name" value="ASP_GLU_RACEMASE_1"/>
    <property type="match status" value="1"/>
</dbReference>
<organism evidence="8 9">
    <name type="scientific">Noviherbaspirillum denitrificans</name>
    <dbReference type="NCBI Taxonomy" id="1968433"/>
    <lineage>
        <taxon>Bacteria</taxon>
        <taxon>Pseudomonadati</taxon>
        <taxon>Pseudomonadota</taxon>
        <taxon>Betaproteobacteria</taxon>
        <taxon>Burkholderiales</taxon>
        <taxon>Oxalobacteraceae</taxon>
        <taxon>Noviherbaspirillum</taxon>
    </lineage>
</organism>
<dbReference type="GO" id="GO:0008360">
    <property type="term" value="P:regulation of cell shape"/>
    <property type="evidence" value="ECO:0007669"/>
    <property type="project" value="UniProtKB-KW"/>
</dbReference>
<evidence type="ECO:0000313" key="8">
    <source>
        <dbReference type="EMBL" id="OWW19682.1"/>
    </source>
</evidence>
<protein>
    <recommendedName>
        <fullName evidence="2 7">Glutamate racemase</fullName>
        <ecNumber evidence="2 7">5.1.1.3</ecNumber>
    </recommendedName>
</protein>
<feature type="binding site" evidence="7">
    <location>
        <begin position="88"/>
        <end position="89"/>
    </location>
    <ligand>
        <name>substrate</name>
    </ligand>
</feature>
<evidence type="ECO:0000313" key="9">
    <source>
        <dbReference type="Proteomes" id="UP000197535"/>
    </source>
</evidence>
<dbReference type="GO" id="GO:0009252">
    <property type="term" value="P:peptidoglycan biosynthetic process"/>
    <property type="evidence" value="ECO:0007669"/>
    <property type="project" value="UniProtKB-UniRule"/>
</dbReference>
<keyword evidence="3 7" id="KW-0133">Cell shape</keyword>
<comment type="caution">
    <text evidence="8">The sequence shown here is derived from an EMBL/GenBank/DDBJ whole genome shotgun (WGS) entry which is preliminary data.</text>
</comment>
<comment type="function">
    <text evidence="7">Provides the (R)-glutamate required for cell wall biosynthesis.</text>
</comment>
<dbReference type="HAMAP" id="MF_00258">
    <property type="entry name" value="Glu_racemase"/>
    <property type="match status" value="1"/>
</dbReference>
<evidence type="ECO:0000256" key="7">
    <source>
        <dbReference type="HAMAP-Rule" id="MF_00258"/>
    </source>
</evidence>
<evidence type="ECO:0000256" key="2">
    <source>
        <dbReference type="ARBA" id="ARBA00013090"/>
    </source>
</evidence>
<dbReference type="Gene3D" id="3.40.50.1860">
    <property type="match status" value="2"/>
</dbReference>
<dbReference type="Proteomes" id="UP000197535">
    <property type="component" value="Unassembled WGS sequence"/>
</dbReference>
<keyword evidence="4 7" id="KW-0573">Peptidoglycan synthesis</keyword>
<sequence length="285" mass="30191">MPGVKLLVLATPTPMSDKPIGIFDSGIGGLSVLKYIHASLPNEQLLYFADSGYAPYGGKTEDEVVERSLAIAGFLMQHEAKALVVACNTATAAAIKALRARYPDMPVVGVEPGLKPAAALSKTGTVGVLATKGTLASEKFRLLREQVSAATHVQFLPQPCIGLADQVEKGELQSAETALLLHRYIAPLIEQGADTLVLGCTHYPFVLPLIEETIARVTTRQVAIVDTGEPIARQLVRLLTERGLLQQEGPGKIAAFTTGSETALTTAFKRLLHLEPPVAPIVAAA</sequence>
<dbReference type="PROSITE" id="PS00924">
    <property type="entry name" value="ASP_GLU_RACEMASE_2"/>
    <property type="match status" value="1"/>
</dbReference>
<evidence type="ECO:0000256" key="4">
    <source>
        <dbReference type="ARBA" id="ARBA00022984"/>
    </source>
</evidence>
<keyword evidence="9" id="KW-1185">Reference proteome</keyword>
<dbReference type="Pfam" id="PF01177">
    <property type="entry name" value="Asp_Glu_race"/>
    <property type="match status" value="1"/>
</dbReference>
<feature type="binding site" evidence="7">
    <location>
        <begin position="56"/>
        <end position="57"/>
    </location>
    <ligand>
        <name>substrate</name>
    </ligand>
</feature>
<dbReference type="InterPro" id="IPR004391">
    <property type="entry name" value="Glu_race"/>
</dbReference>
<feature type="binding site" evidence="7">
    <location>
        <begin position="201"/>
        <end position="202"/>
    </location>
    <ligand>
        <name>substrate</name>
    </ligand>
</feature>
<dbReference type="EMBL" id="LSTO01000001">
    <property type="protein sequence ID" value="OWW19682.1"/>
    <property type="molecule type" value="Genomic_DNA"/>
</dbReference>